<sequence length="332" mass="36591">MALLLNVSLSSKLPPFPIPKPHLSFPKPHLDSSLFHNTNSATPQGNGINFNHLHLSVTRGSFVALLSASLFFVDPALAFKGGGPYGAEVTRGQDLTGKDFSGKSLIKQDFKTSILRQANFKGANLLGASFFDADLTGADLSDADLRGADFSLANVTKNSGILLQLEGLCYEGNWKRMKGMTFHGCRTKVPQMSIKASTKQSTKRMNLIQIIPGDQAKKNHSKESWRSLGKDAFEEIPTTKVSQPNQKEEFSKIYESHDPSITLGNRDISMGCVGGLNQDAKKLERKYKELAVEVKNLKLHSLESKDERKIGQGCLGHPWFLISLKKNFPFIK</sequence>
<dbReference type="PANTHER" id="PTHR47200">
    <property type="entry name" value="THYLAKOID LUMENAL 15 KDA PROTEIN 1, CHLOROPLASTIC"/>
    <property type="match status" value="1"/>
</dbReference>
<accession>A0A438ENK9</accession>
<gene>
    <name evidence="2" type="primary">VvCHDh000419_2</name>
    <name evidence="2" type="ORF">CK203_073222</name>
</gene>
<evidence type="ECO:0000313" key="2">
    <source>
        <dbReference type="EMBL" id="RVW49333.1"/>
    </source>
</evidence>
<comment type="caution">
    <text evidence="2">The sequence shown here is derived from an EMBL/GenBank/DDBJ whole genome shotgun (WGS) entry which is preliminary data.</text>
</comment>
<evidence type="ECO:0000256" key="1">
    <source>
        <dbReference type="SAM" id="Coils"/>
    </source>
</evidence>
<dbReference type="PANTHER" id="PTHR47200:SF2">
    <property type="entry name" value="THYLAKOID LUMENAL 15 KDA PROTEIN 1, CHLOROPLASTIC"/>
    <property type="match status" value="1"/>
</dbReference>
<name>A0A438ENK9_VITVI</name>
<protein>
    <submittedName>
        <fullName evidence="2">Thylakoid lumenal 15 kDa protein 1, chloroplastic</fullName>
    </submittedName>
</protein>
<organism evidence="2 3">
    <name type="scientific">Vitis vinifera</name>
    <name type="common">Grape</name>
    <dbReference type="NCBI Taxonomy" id="29760"/>
    <lineage>
        <taxon>Eukaryota</taxon>
        <taxon>Viridiplantae</taxon>
        <taxon>Streptophyta</taxon>
        <taxon>Embryophyta</taxon>
        <taxon>Tracheophyta</taxon>
        <taxon>Spermatophyta</taxon>
        <taxon>Magnoliopsida</taxon>
        <taxon>eudicotyledons</taxon>
        <taxon>Gunneridae</taxon>
        <taxon>Pentapetalae</taxon>
        <taxon>rosids</taxon>
        <taxon>Vitales</taxon>
        <taxon>Vitaceae</taxon>
        <taxon>Viteae</taxon>
        <taxon>Vitis</taxon>
    </lineage>
</organism>
<dbReference type="EMBL" id="QGNW01001229">
    <property type="protein sequence ID" value="RVW49333.1"/>
    <property type="molecule type" value="Genomic_DNA"/>
</dbReference>
<keyword evidence="1" id="KW-0175">Coiled coil</keyword>
<feature type="coiled-coil region" evidence="1">
    <location>
        <begin position="273"/>
        <end position="300"/>
    </location>
</feature>
<dbReference type="Pfam" id="PF00805">
    <property type="entry name" value="Pentapeptide"/>
    <property type="match status" value="1"/>
</dbReference>
<dbReference type="Gene3D" id="2.160.20.80">
    <property type="entry name" value="E3 ubiquitin-protein ligase SopA"/>
    <property type="match status" value="1"/>
</dbReference>
<dbReference type="InterPro" id="IPR001646">
    <property type="entry name" value="5peptide_repeat"/>
</dbReference>
<reference evidence="2 3" key="1">
    <citation type="journal article" date="2018" name="PLoS Genet.">
        <title>Population sequencing reveals clonal diversity and ancestral inbreeding in the grapevine cultivar Chardonnay.</title>
        <authorList>
            <person name="Roach M.J."/>
            <person name="Johnson D.L."/>
            <person name="Bohlmann J."/>
            <person name="van Vuuren H.J."/>
            <person name="Jones S.J."/>
            <person name="Pretorius I.S."/>
            <person name="Schmidt S.A."/>
            <person name="Borneman A.R."/>
        </authorList>
    </citation>
    <scope>NUCLEOTIDE SEQUENCE [LARGE SCALE GENOMIC DNA]</scope>
    <source>
        <strain evidence="3">cv. Chardonnay</strain>
        <tissue evidence="2">Leaf</tissue>
    </source>
</reference>
<dbReference type="SUPFAM" id="SSF141571">
    <property type="entry name" value="Pentapeptide repeat-like"/>
    <property type="match status" value="1"/>
</dbReference>
<dbReference type="Proteomes" id="UP000288805">
    <property type="component" value="Unassembled WGS sequence"/>
</dbReference>
<proteinExistence type="predicted"/>
<evidence type="ECO:0000313" key="3">
    <source>
        <dbReference type="Proteomes" id="UP000288805"/>
    </source>
</evidence>
<dbReference type="AlphaFoldDB" id="A0A438ENK9"/>
<dbReference type="InterPro" id="IPR044213">
    <property type="entry name" value="At2g44920-like"/>
</dbReference>